<reference evidence="1 2" key="1">
    <citation type="journal article" date="2022" name="bioRxiv">
        <title>An ancient truncated duplication of the anti-Mullerian hormone receptor type 2 gene is a potential conserved master sex determinant in the Pangasiidae catfish family.</title>
        <authorList>
            <person name="Wen M."/>
            <person name="Pan Q."/>
            <person name="Jouanno E."/>
            <person name="Montfort J."/>
            <person name="Zahm M."/>
            <person name="Cabau C."/>
            <person name="Klopp C."/>
            <person name="Iampietro C."/>
            <person name="Roques C."/>
            <person name="Bouchez O."/>
            <person name="Castinel A."/>
            <person name="Donnadieu C."/>
            <person name="Parrinello H."/>
            <person name="Poncet C."/>
            <person name="Belmonte E."/>
            <person name="Gautier V."/>
            <person name="Avarre J.-C."/>
            <person name="Dugue R."/>
            <person name="Gustiano R."/>
            <person name="Ha T.T.T."/>
            <person name="Campet M."/>
            <person name="Sriphairoj K."/>
            <person name="Ribolli J."/>
            <person name="de Almeida F.L."/>
            <person name="Desvignes T."/>
            <person name="Postlethwait J.H."/>
            <person name="Bucao C.F."/>
            <person name="Robinson-Rechavi M."/>
            <person name="Bobe J."/>
            <person name="Herpin A."/>
            <person name="Guiguen Y."/>
        </authorList>
    </citation>
    <scope>NUCLEOTIDE SEQUENCE [LARGE SCALE GENOMIC DNA]</scope>
    <source>
        <strain evidence="1">YG-Dec2019</strain>
    </source>
</reference>
<gene>
    <name evidence="1" type="ORF">PGIGA_G00195970</name>
</gene>
<evidence type="ECO:0000313" key="2">
    <source>
        <dbReference type="Proteomes" id="UP000829447"/>
    </source>
</evidence>
<keyword evidence="2" id="KW-1185">Reference proteome</keyword>
<dbReference type="EMBL" id="CM040483">
    <property type="protein sequence ID" value="MCI4395782.1"/>
    <property type="molecule type" value="Genomic_DNA"/>
</dbReference>
<proteinExistence type="predicted"/>
<organism evidence="1 2">
    <name type="scientific">Pangasianodon gigas</name>
    <name type="common">Mekong giant catfish</name>
    <name type="synonym">Pangasius gigas</name>
    <dbReference type="NCBI Taxonomy" id="30993"/>
    <lineage>
        <taxon>Eukaryota</taxon>
        <taxon>Metazoa</taxon>
        <taxon>Chordata</taxon>
        <taxon>Craniata</taxon>
        <taxon>Vertebrata</taxon>
        <taxon>Euteleostomi</taxon>
        <taxon>Actinopterygii</taxon>
        <taxon>Neopterygii</taxon>
        <taxon>Teleostei</taxon>
        <taxon>Ostariophysi</taxon>
        <taxon>Siluriformes</taxon>
        <taxon>Pangasiidae</taxon>
        <taxon>Pangasianodon</taxon>
    </lineage>
</organism>
<accession>A0ACC5XX67</accession>
<evidence type="ECO:0000313" key="1">
    <source>
        <dbReference type="EMBL" id="MCI4395782.1"/>
    </source>
</evidence>
<sequence length="95" mass="11318">MGFLVRSTEYTLTKLPLNDPILSHAQFVDFRQRLDTKRDDVLYFVQSHLLPFDDAREHDSMGEEFLDFQMLEDTDIPERVWKTARVKVDGEKEFH</sequence>
<comment type="caution">
    <text evidence="1">The sequence shown here is derived from an EMBL/GenBank/DDBJ whole genome shotgun (WGS) entry which is preliminary data.</text>
</comment>
<name>A0ACC5XX67_PANGG</name>
<dbReference type="Proteomes" id="UP000829447">
    <property type="component" value="Linkage Group LG30"/>
</dbReference>
<protein>
    <submittedName>
        <fullName evidence="1">Uncharacterized protein</fullName>
    </submittedName>
</protein>